<dbReference type="KEGG" id="mmr:Mmar10_2965"/>
<dbReference type="Proteomes" id="UP000001964">
    <property type="component" value="Chromosome"/>
</dbReference>
<dbReference type="EMBL" id="CP000449">
    <property type="protein sequence ID" value="ABI67246.1"/>
    <property type="molecule type" value="Genomic_DNA"/>
</dbReference>
<gene>
    <name evidence="1" type="ordered locus">Mmar10_2965</name>
</gene>
<evidence type="ECO:0000313" key="2">
    <source>
        <dbReference type="Proteomes" id="UP000001964"/>
    </source>
</evidence>
<keyword evidence="2" id="KW-1185">Reference proteome</keyword>
<dbReference type="AlphaFoldDB" id="Q0AKE7"/>
<sequence>MKVKIDIDCTPEEARHFLGLPDVSRINDAMVDEVVKRTEANLESMEPEALMRQWSAVGGQMTNQFMEMMRQAGGASGTGKDR</sequence>
<dbReference type="HOGENOM" id="CLU_132026_1_0_5"/>
<dbReference type="InterPro" id="IPR045502">
    <property type="entry name" value="DUF6489"/>
</dbReference>
<evidence type="ECO:0000313" key="1">
    <source>
        <dbReference type="EMBL" id="ABI67246.1"/>
    </source>
</evidence>
<dbReference type="STRING" id="394221.Mmar10_2965"/>
<proteinExistence type="predicted"/>
<evidence type="ECO:0008006" key="3">
    <source>
        <dbReference type="Google" id="ProtNLM"/>
    </source>
</evidence>
<name>Q0AKE7_MARMM</name>
<dbReference type="Pfam" id="PF20099">
    <property type="entry name" value="DUF6489"/>
    <property type="match status" value="1"/>
</dbReference>
<reference evidence="1 2" key="1">
    <citation type="submission" date="2006-08" db="EMBL/GenBank/DDBJ databases">
        <title>Complete sequence of Maricaulis maris MCS10.</title>
        <authorList>
            <consortium name="US DOE Joint Genome Institute"/>
            <person name="Copeland A."/>
            <person name="Lucas S."/>
            <person name="Lapidus A."/>
            <person name="Barry K."/>
            <person name="Detter J.C."/>
            <person name="Glavina del Rio T."/>
            <person name="Hammon N."/>
            <person name="Israni S."/>
            <person name="Dalin E."/>
            <person name="Tice H."/>
            <person name="Pitluck S."/>
            <person name="Saunders E."/>
            <person name="Brettin T."/>
            <person name="Bruce D."/>
            <person name="Han C."/>
            <person name="Tapia R."/>
            <person name="Gilna P."/>
            <person name="Schmutz J."/>
            <person name="Larimer F."/>
            <person name="Land M."/>
            <person name="Hauser L."/>
            <person name="Kyrpides N."/>
            <person name="Mikhailova N."/>
            <person name="Viollier P."/>
            <person name="Stephens C."/>
            <person name="Richardson P."/>
        </authorList>
    </citation>
    <scope>NUCLEOTIDE SEQUENCE [LARGE SCALE GENOMIC DNA]</scope>
    <source>
        <strain evidence="1 2">MCS10</strain>
    </source>
</reference>
<organism evidence="1 2">
    <name type="scientific">Maricaulis maris (strain MCS10)</name>
    <name type="common">Caulobacter maris</name>
    <dbReference type="NCBI Taxonomy" id="394221"/>
    <lineage>
        <taxon>Bacteria</taxon>
        <taxon>Pseudomonadati</taxon>
        <taxon>Pseudomonadota</taxon>
        <taxon>Alphaproteobacteria</taxon>
        <taxon>Maricaulales</taxon>
        <taxon>Maricaulaceae</taxon>
        <taxon>Maricaulis</taxon>
    </lineage>
</organism>
<dbReference type="OrthoDB" id="5740990at2"/>
<dbReference type="RefSeq" id="WP_011644890.1">
    <property type="nucleotide sequence ID" value="NC_008347.1"/>
</dbReference>
<protein>
    <recommendedName>
        <fullName evidence="3">Ribosomal protein S1</fullName>
    </recommendedName>
</protein>
<accession>Q0AKE7</accession>
<dbReference type="eggNOG" id="COG3266">
    <property type="taxonomic scope" value="Bacteria"/>
</dbReference>